<dbReference type="Proteomes" id="UP000887574">
    <property type="component" value="Unplaced"/>
</dbReference>
<keyword evidence="2" id="KW-1185">Reference proteome</keyword>
<evidence type="ECO:0000256" key="1">
    <source>
        <dbReference type="SAM" id="MobiDB-lite"/>
    </source>
</evidence>
<dbReference type="AlphaFoldDB" id="A0A915EHV9"/>
<feature type="compositionally biased region" description="Polar residues" evidence="1">
    <location>
        <begin position="1"/>
        <end position="12"/>
    </location>
</feature>
<organism evidence="2 3">
    <name type="scientific">Ditylenchus dipsaci</name>
    <dbReference type="NCBI Taxonomy" id="166011"/>
    <lineage>
        <taxon>Eukaryota</taxon>
        <taxon>Metazoa</taxon>
        <taxon>Ecdysozoa</taxon>
        <taxon>Nematoda</taxon>
        <taxon>Chromadorea</taxon>
        <taxon>Rhabditida</taxon>
        <taxon>Tylenchina</taxon>
        <taxon>Tylenchomorpha</taxon>
        <taxon>Sphaerularioidea</taxon>
        <taxon>Anguinidae</taxon>
        <taxon>Anguininae</taxon>
        <taxon>Ditylenchus</taxon>
    </lineage>
</organism>
<evidence type="ECO:0000313" key="2">
    <source>
        <dbReference type="Proteomes" id="UP000887574"/>
    </source>
</evidence>
<reference evidence="3" key="1">
    <citation type="submission" date="2022-11" db="UniProtKB">
        <authorList>
            <consortium name="WormBaseParasite"/>
        </authorList>
    </citation>
    <scope>IDENTIFICATION</scope>
</reference>
<protein>
    <submittedName>
        <fullName evidence="3">Uncharacterized protein</fullName>
    </submittedName>
</protein>
<sequence>MGQSIGKSQSCTKKPYYSYGLPPRRKTVPNENGNHFMKEYWAEIEVVQLVAVEQIRIAPNSGWWSRKSSTEKKYFTKILRTSIDSPHLPIGEDPPNLTALSTLRLI</sequence>
<feature type="region of interest" description="Disordered" evidence="1">
    <location>
        <begin position="1"/>
        <end position="30"/>
    </location>
</feature>
<accession>A0A915EHV9</accession>
<evidence type="ECO:0000313" key="3">
    <source>
        <dbReference type="WBParaSite" id="jg6505"/>
    </source>
</evidence>
<dbReference type="WBParaSite" id="jg6505">
    <property type="protein sequence ID" value="jg6505"/>
    <property type="gene ID" value="jg6505"/>
</dbReference>
<proteinExistence type="predicted"/>
<name>A0A915EHV9_9BILA</name>